<evidence type="ECO:0000259" key="3">
    <source>
        <dbReference type="PROSITE" id="PS50835"/>
    </source>
</evidence>
<comment type="similarity">
    <text evidence="1">Belongs to the protein kinase superfamily. CAMK Ser/Thr protein kinase family.</text>
</comment>
<dbReference type="InterPro" id="IPR007110">
    <property type="entry name" value="Ig-like_dom"/>
</dbReference>
<dbReference type="Gene3D" id="2.60.40.10">
    <property type="entry name" value="Immunoglobulins"/>
    <property type="match status" value="1"/>
</dbReference>
<evidence type="ECO:0000313" key="5">
    <source>
        <dbReference type="WBParaSite" id="ACRNAN_Path_1274.g4984.t1"/>
    </source>
</evidence>
<accession>A0A914BYB0</accession>
<dbReference type="PROSITE" id="PS50835">
    <property type="entry name" value="IG_LIKE"/>
    <property type="match status" value="1"/>
</dbReference>
<evidence type="ECO:0000256" key="2">
    <source>
        <dbReference type="ARBA" id="ARBA00023319"/>
    </source>
</evidence>
<sequence>MESSTSLNDGSNSIDKISDNFTSIEVDSKGSLNETSMESSAKINEGSKGELVNTKIFQNNGKGTLNQEDEKNEDNGVHYNIDPSNSTDASLEESIYAKKNFTIPDFDNSEEQVNQLAYEIPQNKFAKNPWSYAPEFLKVFSDVKVPEGSKAVFDCVLLGSPRPKVLWLFNEEKLIFDNVVIEDTADLCRITIPYVKPYHYGTYTVLAENEVGRAVTSAELIPFYGNY</sequence>
<dbReference type="InterPro" id="IPR036179">
    <property type="entry name" value="Ig-like_dom_sf"/>
</dbReference>
<organism evidence="4 5">
    <name type="scientific">Acrobeloides nanus</name>
    <dbReference type="NCBI Taxonomy" id="290746"/>
    <lineage>
        <taxon>Eukaryota</taxon>
        <taxon>Metazoa</taxon>
        <taxon>Ecdysozoa</taxon>
        <taxon>Nematoda</taxon>
        <taxon>Chromadorea</taxon>
        <taxon>Rhabditida</taxon>
        <taxon>Tylenchina</taxon>
        <taxon>Cephalobomorpha</taxon>
        <taxon>Cephaloboidea</taxon>
        <taxon>Cephalobidae</taxon>
        <taxon>Acrobeloides</taxon>
    </lineage>
</organism>
<dbReference type="AlphaFoldDB" id="A0A914BYB0"/>
<evidence type="ECO:0000313" key="4">
    <source>
        <dbReference type="Proteomes" id="UP000887540"/>
    </source>
</evidence>
<dbReference type="PANTHER" id="PTHR47633">
    <property type="entry name" value="IMMUNOGLOBULIN"/>
    <property type="match status" value="1"/>
</dbReference>
<keyword evidence="2" id="KW-0393">Immunoglobulin domain</keyword>
<proteinExistence type="inferred from homology"/>
<feature type="domain" description="Ig-like" evidence="3">
    <location>
        <begin position="134"/>
        <end position="216"/>
    </location>
</feature>
<dbReference type="FunFam" id="2.60.40.10:FF:000080">
    <property type="entry name" value="Myosin light chain kinase, smooth muscle"/>
    <property type="match status" value="1"/>
</dbReference>
<dbReference type="InterPro" id="IPR013098">
    <property type="entry name" value="Ig_I-set"/>
</dbReference>
<dbReference type="Pfam" id="PF07679">
    <property type="entry name" value="I-set"/>
    <property type="match status" value="1"/>
</dbReference>
<dbReference type="Proteomes" id="UP000887540">
    <property type="component" value="Unplaced"/>
</dbReference>
<protein>
    <submittedName>
        <fullName evidence="5">Ig-like domain-containing protein</fullName>
    </submittedName>
</protein>
<evidence type="ECO:0000256" key="1">
    <source>
        <dbReference type="ARBA" id="ARBA00006692"/>
    </source>
</evidence>
<dbReference type="WBParaSite" id="ACRNAN_Path_1274.g4984.t1">
    <property type="protein sequence ID" value="ACRNAN_Path_1274.g4984.t1"/>
    <property type="gene ID" value="ACRNAN_Path_1274.g4984"/>
</dbReference>
<keyword evidence="4" id="KW-1185">Reference proteome</keyword>
<dbReference type="InterPro" id="IPR013783">
    <property type="entry name" value="Ig-like_fold"/>
</dbReference>
<name>A0A914BYB0_9BILA</name>
<reference evidence="5" key="1">
    <citation type="submission" date="2022-11" db="UniProtKB">
        <authorList>
            <consortium name="WormBaseParasite"/>
        </authorList>
    </citation>
    <scope>IDENTIFICATION</scope>
</reference>
<dbReference type="SUPFAM" id="SSF48726">
    <property type="entry name" value="Immunoglobulin"/>
    <property type="match status" value="1"/>
</dbReference>